<sequence length="605" mass="66166">MLAAQPTSPSTLALPASAGGSIWESVQCNQNSIDDPTVDYASRWNAADVPGAWNAMLSTWNGEAHNNMYRGLTFPQFASYYFSGPEQWNCQDIGSVQCSTTVQCKDVTHPAGYLLLNAFSGIHQLHSEMHGAIQTSTLEVLSKIGEFTGVFSPQQDNSKAILQIFDIFTTLFGFALPVMFNVVEKDIANAASTAVPVLTELGFKWDGYIVDMTYQLYSIGGAWARNNAPKVADKLGAQNTLSSALGDIFTAWKDMEVNYLKSLFSGGITSQIDLQNLIGDGKANFLPNHLDQDQMAANLVTTIYGQMIPNAWKTAVIDGGSANPFIVKSDVSCDNHSASLDLFKDGIGFLMGETDAANTRVCYNGKLVFILHAKEWNGLSNVKFTPLPGADSSTLSGGKWGNITMDDIATSALTGYEQLGNNQNGYKTPDMDAMMKDPEALQYKKMVRYPGFFNIPVCESVEQAKENIKANHEPNSPYWPCAEPAGFNKKGTTVHVNKGYINVNNKPVCDWFNIPDPGYGQTLNATFYGRFNGDNTADSTVQATCKLSTTWEKWLTDIYYGEDNCLYNDQSDPMKGEDGNHACCNETPDLEMVANPYVSGVQCQH</sequence>
<dbReference type="RefSeq" id="XP_056575968.1">
    <property type="nucleotide sequence ID" value="XM_056727396.1"/>
</dbReference>
<dbReference type="GeneID" id="81466579"/>
<name>A0A9W9RI10_9EURO</name>
<evidence type="ECO:0000313" key="2">
    <source>
        <dbReference type="Proteomes" id="UP001147752"/>
    </source>
</evidence>
<dbReference type="AlphaFoldDB" id="A0A9W9RI10"/>
<protein>
    <submittedName>
        <fullName evidence="1">Uncharacterized protein</fullName>
    </submittedName>
</protein>
<dbReference type="OrthoDB" id="3257981at2759"/>
<reference evidence="1" key="2">
    <citation type="journal article" date="2023" name="IMA Fungus">
        <title>Comparative genomic study of the Penicillium genus elucidates a diverse pangenome and 15 lateral gene transfer events.</title>
        <authorList>
            <person name="Petersen C."/>
            <person name="Sorensen T."/>
            <person name="Nielsen M.R."/>
            <person name="Sondergaard T.E."/>
            <person name="Sorensen J.L."/>
            <person name="Fitzpatrick D.A."/>
            <person name="Frisvad J.C."/>
            <person name="Nielsen K.L."/>
        </authorList>
    </citation>
    <scope>NUCLEOTIDE SEQUENCE</scope>
    <source>
        <strain evidence="1">IBT 3081</strain>
    </source>
</reference>
<dbReference type="EMBL" id="JAPZBT010000004">
    <property type="protein sequence ID" value="KAJ5360482.1"/>
    <property type="molecule type" value="Genomic_DNA"/>
</dbReference>
<evidence type="ECO:0000313" key="1">
    <source>
        <dbReference type="EMBL" id="KAJ5360482.1"/>
    </source>
</evidence>
<organism evidence="1 2">
    <name type="scientific">Penicillium concentricum</name>
    <dbReference type="NCBI Taxonomy" id="293559"/>
    <lineage>
        <taxon>Eukaryota</taxon>
        <taxon>Fungi</taxon>
        <taxon>Dikarya</taxon>
        <taxon>Ascomycota</taxon>
        <taxon>Pezizomycotina</taxon>
        <taxon>Eurotiomycetes</taxon>
        <taxon>Eurotiomycetidae</taxon>
        <taxon>Eurotiales</taxon>
        <taxon>Aspergillaceae</taxon>
        <taxon>Penicillium</taxon>
    </lineage>
</organism>
<proteinExistence type="predicted"/>
<reference evidence="1" key="1">
    <citation type="submission" date="2022-12" db="EMBL/GenBank/DDBJ databases">
        <authorList>
            <person name="Petersen C."/>
        </authorList>
    </citation>
    <scope>NUCLEOTIDE SEQUENCE</scope>
    <source>
        <strain evidence="1">IBT 3081</strain>
    </source>
</reference>
<comment type="caution">
    <text evidence="1">The sequence shown here is derived from an EMBL/GenBank/DDBJ whole genome shotgun (WGS) entry which is preliminary data.</text>
</comment>
<dbReference type="Proteomes" id="UP001147752">
    <property type="component" value="Unassembled WGS sequence"/>
</dbReference>
<gene>
    <name evidence="1" type="ORF">N7517_009673</name>
</gene>
<accession>A0A9W9RI10</accession>
<keyword evidence="2" id="KW-1185">Reference proteome</keyword>